<dbReference type="Pfam" id="PF01047">
    <property type="entry name" value="MarR"/>
    <property type="match status" value="1"/>
</dbReference>
<keyword evidence="6" id="KW-1185">Reference proteome</keyword>
<dbReference type="PANTHER" id="PTHR42756:SF1">
    <property type="entry name" value="TRANSCRIPTIONAL REPRESSOR OF EMRAB OPERON"/>
    <property type="match status" value="1"/>
</dbReference>
<reference evidence="5" key="1">
    <citation type="submission" date="2023-07" db="EMBL/GenBank/DDBJ databases">
        <title>The genome sequence of Rhodocytophaga aerolata KACC 12507.</title>
        <authorList>
            <person name="Zhang X."/>
        </authorList>
    </citation>
    <scope>NUCLEOTIDE SEQUENCE</scope>
    <source>
        <strain evidence="5">KACC 12507</strain>
    </source>
</reference>
<dbReference type="PRINTS" id="PR00598">
    <property type="entry name" value="HTHMARR"/>
</dbReference>
<keyword evidence="2" id="KW-0238">DNA-binding</keyword>
<sequence length="149" mass="17199">MKAHQTVDYHIKAAWHAISRMYNAQAVKHEMTASIGYVLLNIDVEKGTSATKIAPLLGLETRSLTRMLKTMEEDKMIYREADLNDKRGVKIKLTEEGKRKREVARKTVIAFNKMIQENISSAKLEVFFEVIEEINKLVENKKSYQEIEV</sequence>
<evidence type="ECO:0000256" key="3">
    <source>
        <dbReference type="ARBA" id="ARBA00023163"/>
    </source>
</evidence>
<evidence type="ECO:0000313" key="5">
    <source>
        <dbReference type="EMBL" id="MDO1446244.1"/>
    </source>
</evidence>
<accession>A0ABT8R4C1</accession>
<dbReference type="InterPro" id="IPR036390">
    <property type="entry name" value="WH_DNA-bd_sf"/>
</dbReference>
<evidence type="ECO:0000313" key="6">
    <source>
        <dbReference type="Proteomes" id="UP001168528"/>
    </source>
</evidence>
<dbReference type="PANTHER" id="PTHR42756">
    <property type="entry name" value="TRANSCRIPTIONAL REGULATOR, MARR"/>
    <property type="match status" value="1"/>
</dbReference>
<dbReference type="RefSeq" id="WP_302037043.1">
    <property type="nucleotide sequence ID" value="NZ_JAUKPO010000003.1"/>
</dbReference>
<dbReference type="InterPro" id="IPR036388">
    <property type="entry name" value="WH-like_DNA-bd_sf"/>
</dbReference>
<evidence type="ECO:0000256" key="2">
    <source>
        <dbReference type="ARBA" id="ARBA00023125"/>
    </source>
</evidence>
<dbReference type="SUPFAM" id="SSF46785">
    <property type="entry name" value="Winged helix' DNA-binding domain"/>
    <property type="match status" value="1"/>
</dbReference>
<keyword evidence="1" id="KW-0805">Transcription regulation</keyword>
<organism evidence="5 6">
    <name type="scientific">Rhodocytophaga aerolata</name>
    <dbReference type="NCBI Taxonomy" id="455078"/>
    <lineage>
        <taxon>Bacteria</taxon>
        <taxon>Pseudomonadati</taxon>
        <taxon>Bacteroidota</taxon>
        <taxon>Cytophagia</taxon>
        <taxon>Cytophagales</taxon>
        <taxon>Rhodocytophagaceae</taxon>
        <taxon>Rhodocytophaga</taxon>
    </lineage>
</organism>
<proteinExistence type="predicted"/>
<gene>
    <name evidence="5" type="ORF">Q0590_08275</name>
</gene>
<comment type="caution">
    <text evidence="5">The sequence shown here is derived from an EMBL/GenBank/DDBJ whole genome shotgun (WGS) entry which is preliminary data.</text>
</comment>
<dbReference type="EMBL" id="JAUKPO010000003">
    <property type="protein sequence ID" value="MDO1446244.1"/>
    <property type="molecule type" value="Genomic_DNA"/>
</dbReference>
<name>A0ABT8R4C1_9BACT</name>
<evidence type="ECO:0000256" key="1">
    <source>
        <dbReference type="ARBA" id="ARBA00023015"/>
    </source>
</evidence>
<keyword evidence="3" id="KW-0804">Transcription</keyword>
<dbReference type="PROSITE" id="PS50995">
    <property type="entry name" value="HTH_MARR_2"/>
    <property type="match status" value="1"/>
</dbReference>
<feature type="domain" description="HTH marR-type" evidence="4">
    <location>
        <begin position="1"/>
        <end position="136"/>
    </location>
</feature>
<dbReference type="InterPro" id="IPR000835">
    <property type="entry name" value="HTH_MarR-typ"/>
</dbReference>
<protein>
    <submittedName>
        <fullName evidence="5">MarR family transcriptional regulator</fullName>
    </submittedName>
</protein>
<dbReference type="Gene3D" id="1.10.10.10">
    <property type="entry name" value="Winged helix-like DNA-binding domain superfamily/Winged helix DNA-binding domain"/>
    <property type="match status" value="1"/>
</dbReference>
<dbReference type="SMART" id="SM00347">
    <property type="entry name" value="HTH_MARR"/>
    <property type="match status" value="1"/>
</dbReference>
<evidence type="ECO:0000259" key="4">
    <source>
        <dbReference type="PROSITE" id="PS50995"/>
    </source>
</evidence>
<dbReference type="Proteomes" id="UP001168528">
    <property type="component" value="Unassembled WGS sequence"/>
</dbReference>